<keyword evidence="15" id="KW-0675">Receptor</keyword>
<gene>
    <name evidence="23" type="ORF">RGQ29_011315</name>
</gene>
<evidence type="ECO:0000256" key="18">
    <source>
        <dbReference type="ARBA" id="ARBA00048679"/>
    </source>
</evidence>
<keyword evidence="14 20" id="KW-0472">Membrane</keyword>
<sequence>MPSSVSISLVILVWTTTVITHVGGANTSTVAKSPSSSLHREAEALNHTHWWWWRRDKESTSSPCKWDGIVCNDGGSVIEINLDSTSTYWHENSSQLRDFNFSSFPNLVRFKLAGRGLYGSIPPEIGSVSKLTHLDLSGNSLSGELPLSLAKLTQLVKLDISFNHMSGPIPLQLGNLRSLVELYLGENFFDGTIPSTLGLLTSLTHLDLHSNQINGTIPSKIYNLKNLMALHLGTNNLLGLISSKIGKLKNLVSLDLSNNMLTGPLLDSNQINGSIPLEIGEMRELRHLDLHNSRFTGSIPLEIWNLTKLVYLDLGLNNLIGTIPPFFGHLASLSHLDIYSNQINGSIPLEIRNLTKLEFLDLSSNYISGIIPKELTQLTPLQFLNLSFNFLFGEIPQDVKNFSRLFVLDLSHNNLSGSIPTELDHCCSLEQLVLSYNQLNGGLPPHVSCPFKPVFVDLSHNLLSGNIPPGLGSHESFRYLDLSYNNLTGIIPDSLVFPCQLNMSYNSLEGKIPYDFWKYNTLESVMGNKDLCSDKISGLPHCVQSPPNIIGSTRIKKLKNGTKIIVLIIFTLGFFLLGIVFLSRHKIIRNTEHESKAMKNGDLFSIWNYDGNIAFKDIITATEDFDIRYCIGIGGYGSVYKATLPSGRVIALKKLHRLEFEEPAFDKSFRNEAKVLSEVRHRNIVKLYGFCLHNRCMFLIYEYIERGSLLYVLSNDVEAKELNWKKRVNIIKGIANALSYLHHDCIPTIVHRDLTTSNILLNSEFEAFVADFGIARPLNPNSSNLTTLAGTYGYIAPELAYTMVVNEKCDVYSFSVVVLETIMGKHPGELISSLASSSTQHIMLKDVLDPRLSPHINQTIAQSVVLVVTLALAGLRSNPKSRPTMKQVSQELSVQRSQLPKPFAEISMRQLMNQEIYVIEK</sequence>
<dbReference type="SUPFAM" id="SSF52047">
    <property type="entry name" value="RNI-like"/>
    <property type="match status" value="1"/>
</dbReference>
<keyword evidence="16" id="KW-0325">Glycoprotein</keyword>
<dbReference type="InterPro" id="IPR032675">
    <property type="entry name" value="LRR_dom_sf"/>
</dbReference>
<dbReference type="EMBL" id="JAXUIC010000002">
    <property type="protein sequence ID" value="KAK4602215.1"/>
    <property type="molecule type" value="Genomic_DNA"/>
</dbReference>
<keyword evidence="10 19" id="KW-0547">Nucleotide-binding</keyword>
<dbReference type="EC" id="2.7.11.1" evidence="2"/>
<dbReference type="InterPro" id="IPR003591">
    <property type="entry name" value="Leu-rich_rpt_typical-subtyp"/>
</dbReference>
<evidence type="ECO:0000256" key="8">
    <source>
        <dbReference type="ARBA" id="ARBA00022729"/>
    </source>
</evidence>
<dbReference type="AlphaFoldDB" id="A0AAN7J8M9"/>
<dbReference type="Gene3D" id="1.10.510.10">
    <property type="entry name" value="Transferase(Phosphotransferase) domain 1"/>
    <property type="match status" value="1"/>
</dbReference>
<evidence type="ECO:0000256" key="16">
    <source>
        <dbReference type="ARBA" id="ARBA00023180"/>
    </source>
</evidence>
<evidence type="ECO:0000256" key="21">
    <source>
        <dbReference type="SAM" id="SignalP"/>
    </source>
</evidence>
<evidence type="ECO:0000259" key="22">
    <source>
        <dbReference type="PROSITE" id="PS50011"/>
    </source>
</evidence>
<dbReference type="InterPro" id="IPR000719">
    <property type="entry name" value="Prot_kinase_dom"/>
</dbReference>
<keyword evidence="24" id="KW-1185">Reference proteome</keyword>
<feature type="domain" description="Protein kinase" evidence="22">
    <location>
        <begin position="625"/>
        <end position="904"/>
    </location>
</feature>
<dbReference type="Pfam" id="PF00069">
    <property type="entry name" value="Pkinase"/>
    <property type="match status" value="1"/>
</dbReference>
<dbReference type="SMART" id="SM00365">
    <property type="entry name" value="LRR_SD22"/>
    <property type="match status" value="6"/>
</dbReference>
<dbReference type="FunFam" id="3.80.10.10:FF:000095">
    <property type="entry name" value="LRR receptor-like serine/threonine-protein kinase GSO1"/>
    <property type="match status" value="1"/>
</dbReference>
<dbReference type="PANTHER" id="PTHR48005:SF16">
    <property type="entry name" value="MDIS1-INTERACTING RECEPTOR LIKE KINASE 2-LIKE ISOFORM X1"/>
    <property type="match status" value="1"/>
</dbReference>
<dbReference type="SUPFAM" id="SSF56112">
    <property type="entry name" value="Protein kinase-like (PK-like)"/>
    <property type="match status" value="1"/>
</dbReference>
<comment type="subcellular location">
    <subcellularLocation>
        <location evidence="1">Membrane</location>
        <topology evidence="1">Single-pass type I membrane protein</topology>
    </subcellularLocation>
</comment>
<feature type="binding site" evidence="19">
    <location>
        <position position="653"/>
    </location>
    <ligand>
        <name>ATP</name>
        <dbReference type="ChEBI" id="CHEBI:30616"/>
    </ligand>
</feature>
<dbReference type="InterPro" id="IPR051420">
    <property type="entry name" value="Ser_Thr_Kinases_DiverseReg"/>
</dbReference>
<keyword evidence="3" id="KW-0723">Serine/threonine-protein kinase</keyword>
<evidence type="ECO:0000256" key="15">
    <source>
        <dbReference type="ARBA" id="ARBA00023170"/>
    </source>
</evidence>
<evidence type="ECO:0000256" key="13">
    <source>
        <dbReference type="ARBA" id="ARBA00022989"/>
    </source>
</evidence>
<keyword evidence="4" id="KW-0597">Phosphoprotein</keyword>
<evidence type="ECO:0000256" key="12">
    <source>
        <dbReference type="ARBA" id="ARBA00022840"/>
    </source>
</evidence>
<dbReference type="PROSITE" id="PS00109">
    <property type="entry name" value="PROTEIN_KINASE_TYR"/>
    <property type="match status" value="1"/>
</dbReference>
<keyword evidence="9" id="KW-0677">Repeat</keyword>
<evidence type="ECO:0000256" key="17">
    <source>
        <dbReference type="ARBA" id="ARBA00047899"/>
    </source>
</evidence>
<feature type="transmembrane region" description="Helical" evidence="20">
    <location>
        <begin position="564"/>
        <end position="582"/>
    </location>
</feature>
<evidence type="ECO:0000256" key="7">
    <source>
        <dbReference type="ARBA" id="ARBA00022692"/>
    </source>
</evidence>
<keyword evidence="7 20" id="KW-0812">Transmembrane</keyword>
<keyword evidence="12 19" id="KW-0067">ATP-binding</keyword>
<dbReference type="InterPro" id="IPR011009">
    <property type="entry name" value="Kinase-like_dom_sf"/>
</dbReference>
<proteinExistence type="predicted"/>
<dbReference type="Pfam" id="PF23598">
    <property type="entry name" value="LRR_14"/>
    <property type="match status" value="1"/>
</dbReference>
<evidence type="ECO:0000256" key="5">
    <source>
        <dbReference type="ARBA" id="ARBA00022614"/>
    </source>
</evidence>
<dbReference type="Proteomes" id="UP001324115">
    <property type="component" value="Unassembled WGS sequence"/>
</dbReference>
<dbReference type="InterPro" id="IPR001611">
    <property type="entry name" value="Leu-rich_rpt"/>
</dbReference>
<evidence type="ECO:0000256" key="19">
    <source>
        <dbReference type="PROSITE-ProRule" id="PRU10141"/>
    </source>
</evidence>
<dbReference type="InterPro" id="IPR017441">
    <property type="entry name" value="Protein_kinase_ATP_BS"/>
</dbReference>
<dbReference type="Gene3D" id="3.80.10.10">
    <property type="entry name" value="Ribonuclease Inhibitor"/>
    <property type="match status" value="3"/>
</dbReference>
<evidence type="ECO:0000256" key="4">
    <source>
        <dbReference type="ARBA" id="ARBA00022553"/>
    </source>
</evidence>
<evidence type="ECO:0000256" key="2">
    <source>
        <dbReference type="ARBA" id="ARBA00012513"/>
    </source>
</evidence>
<evidence type="ECO:0000256" key="9">
    <source>
        <dbReference type="ARBA" id="ARBA00022737"/>
    </source>
</evidence>
<name>A0AAN7J8M9_QUERU</name>
<evidence type="ECO:0000256" key="10">
    <source>
        <dbReference type="ARBA" id="ARBA00022741"/>
    </source>
</evidence>
<dbReference type="PROSITE" id="PS51450">
    <property type="entry name" value="LRR"/>
    <property type="match status" value="1"/>
</dbReference>
<reference evidence="23 24" key="1">
    <citation type="journal article" date="2023" name="G3 (Bethesda)">
        <title>A haplotype-resolved chromosome-scale genome for Quercus rubra L. provides insights into the genetics of adaptive traits for red oak species.</title>
        <authorList>
            <person name="Kapoor B."/>
            <person name="Jenkins J."/>
            <person name="Schmutz J."/>
            <person name="Zhebentyayeva T."/>
            <person name="Kuelheim C."/>
            <person name="Coggeshall M."/>
            <person name="Heim C."/>
            <person name="Lasky J.R."/>
            <person name="Leites L."/>
            <person name="Islam-Faridi N."/>
            <person name="Romero-Severson J."/>
            <person name="DeLeo V.L."/>
            <person name="Lucas S.M."/>
            <person name="Lazic D."/>
            <person name="Gailing O."/>
            <person name="Carlson J."/>
            <person name="Staton M."/>
        </authorList>
    </citation>
    <scope>NUCLEOTIDE SEQUENCE [LARGE SCALE GENOMIC DNA]</scope>
    <source>
        <strain evidence="23">Pseudo-F2</strain>
    </source>
</reference>
<evidence type="ECO:0000256" key="20">
    <source>
        <dbReference type="SAM" id="Phobius"/>
    </source>
</evidence>
<dbReference type="GO" id="GO:0004674">
    <property type="term" value="F:protein serine/threonine kinase activity"/>
    <property type="evidence" value="ECO:0007669"/>
    <property type="project" value="UniProtKB-KW"/>
</dbReference>
<dbReference type="SUPFAM" id="SSF52058">
    <property type="entry name" value="L domain-like"/>
    <property type="match status" value="1"/>
</dbReference>
<evidence type="ECO:0000256" key="11">
    <source>
        <dbReference type="ARBA" id="ARBA00022777"/>
    </source>
</evidence>
<keyword evidence="8 21" id="KW-0732">Signal</keyword>
<keyword evidence="13 20" id="KW-1133">Transmembrane helix</keyword>
<comment type="caution">
    <text evidence="23">The sequence shown here is derived from an EMBL/GenBank/DDBJ whole genome shotgun (WGS) entry which is preliminary data.</text>
</comment>
<accession>A0AAN7J8M9</accession>
<dbReference type="GO" id="GO:0009791">
    <property type="term" value="P:post-embryonic development"/>
    <property type="evidence" value="ECO:0007669"/>
    <property type="project" value="UniProtKB-ARBA"/>
</dbReference>
<evidence type="ECO:0000313" key="23">
    <source>
        <dbReference type="EMBL" id="KAK4602215.1"/>
    </source>
</evidence>
<dbReference type="PRINTS" id="PR00019">
    <property type="entry name" value="LEURICHRPT"/>
</dbReference>
<dbReference type="FunFam" id="3.80.10.10:FF:000233">
    <property type="entry name" value="Leucine-rich repeat receptor-like protein kinase TDR"/>
    <property type="match status" value="1"/>
</dbReference>
<dbReference type="FunFam" id="3.30.200.20:FF:000309">
    <property type="entry name" value="Leucine-rich repeat receptor protein kinase MSP1"/>
    <property type="match status" value="1"/>
</dbReference>
<evidence type="ECO:0000256" key="14">
    <source>
        <dbReference type="ARBA" id="ARBA00023136"/>
    </source>
</evidence>
<dbReference type="GO" id="GO:0016020">
    <property type="term" value="C:membrane"/>
    <property type="evidence" value="ECO:0007669"/>
    <property type="project" value="UniProtKB-SubCell"/>
</dbReference>
<dbReference type="Pfam" id="PF00560">
    <property type="entry name" value="LRR_1"/>
    <property type="match status" value="7"/>
</dbReference>
<evidence type="ECO:0000256" key="6">
    <source>
        <dbReference type="ARBA" id="ARBA00022679"/>
    </source>
</evidence>
<dbReference type="InterPro" id="IPR055414">
    <property type="entry name" value="LRR_R13L4/SHOC2-like"/>
</dbReference>
<dbReference type="FunFam" id="1.10.510.10:FF:000445">
    <property type="entry name" value="MDIS1-interacting receptor like kinase 2"/>
    <property type="match status" value="1"/>
</dbReference>
<comment type="catalytic activity">
    <reaction evidence="18">
        <text>L-seryl-[protein] + ATP = O-phospho-L-seryl-[protein] + ADP + H(+)</text>
        <dbReference type="Rhea" id="RHEA:17989"/>
        <dbReference type="Rhea" id="RHEA-COMP:9863"/>
        <dbReference type="Rhea" id="RHEA-COMP:11604"/>
        <dbReference type="ChEBI" id="CHEBI:15378"/>
        <dbReference type="ChEBI" id="CHEBI:29999"/>
        <dbReference type="ChEBI" id="CHEBI:30616"/>
        <dbReference type="ChEBI" id="CHEBI:83421"/>
        <dbReference type="ChEBI" id="CHEBI:456216"/>
        <dbReference type="EC" id="2.7.11.1"/>
    </reaction>
</comment>
<dbReference type="InterPro" id="IPR008266">
    <property type="entry name" value="Tyr_kinase_AS"/>
</dbReference>
<dbReference type="PROSITE" id="PS50011">
    <property type="entry name" value="PROTEIN_KINASE_DOM"/>
    <property type="match status" value="1"/>
</dbReference>
<organism evidence="23 24">
    <name type="scientific">Quercus rubra</name>
    <name type="common">Northern red oak</name>
    <name type="synonym">Quercus borealis</name>
    <dbReference type="NCBI Taxonomy" id="3512"/>
    <lineage>
        <taxon>Eukaryota</taxon>
        <taxon>Viridiplantae</taxon>
        <taxon>Streptophyta</taxon>
        <taxon>Embryophyta</taxon>
        <taxon>Tracheophyta</taxon>
        <taxon>Spermatophyta</taxon>
        <taxon>Magnoliopsida</taxon>
        <taxon>eudicotyledons</taxon>
        <taxon>Gunneridae</taxon>
        <taxon>Pentapetalae</taxon>
        <taxon>rosids</taxon>
        <taxon>fabids</taxon>
        <taxon>Fagales</taxon>
        <taxon>Fagaceae</taxon>
        <taxon>Quercus</taxon>
    </lineage>
</organism>
<keyword evidence="11" id="KW-0418">Kinase</keyword>
<evidence type="ECO:0000256" key="1">
    <source>
        <dbReference type="ARBA" id="ARBA00004479"/>
    </source>
</evidence>
<dbReference type="Gene3D" id="3.30.200.20">
    <property type="entry name" value="Phosphorylase Kinase, domain 1"/>
    <property type="match status" value="1"/>
</dbReference>
<feature type="chain" id="PRO_5042914968" description="non-specific serine/threonine protein kinase" evidence="21">
    <location>
        <begin position="25"/>
        <end position="921"/>
    </location>
</feature>
<evidence type="ECO:0000256" key="3">
    <source>
        <dbReference type="ARBA" id="ARBA00022527"/>
    </source>
</evidence>
<feature type="signal peptide" evidence="21">
    <location>
        <begin position="1"/>
        <end position="24"/>
    </location>
</feature>
<keyword evidence="5" id="KW-0433">Leucine-rich repeat</keyword>
<dbReference type="GO" id="GO:0005524">
    <property type="term" value="F:ATP binding"/>
    <property type="evidence" value="ECO:0007669"/>
    <property type="project" value="UniProtKB-UniRule"/>
</dbReference>
<dbReference type="PROSITE" id="PS00107">
    <property type="entry name" value="PROTEIN_KINASE_ATP"/>
    <property type="match status" value="1"/>
</dbReference>
<dbReference type="SMART" id="SM00369">
    <property type="entry name" value="LRR_TYP"/>
    <property type="match status" value="7"/>
</dbReference>
<keyword evidence="6" id="KW-0808">Transferase</keyword>
<comment type="catalytic activity">
    <reaction evidence="17">
        <text>L-threonyl-[protein] + ATP = O-phospho-L-threonyl-[protein] + ADP + H(+)</text>
        <dbReference type="Rhea" id="RHEA:46608"/>
        <dbReference type="Rhea" id="RHEA-COMP:11060"/>
        <dbReference type="Rhea" id="RHEA-COMP:11605"/>
        <dbReference type="ChEBI" id="CHEBI:15378"/>
        <dbReference type="ChEBI" id="CHEBI:30013"/>
        <dbReference type="ChEBI" id="CHEBI:30616"/>
        <dbReference type="ChEBI" id="CHEBI:61977"/>
        <dbReference type="ChEBI" id="CHEBI:456216"/>
        <dbReference type="EC" id="2.7.11.1"/>
    </reaction>
</comment>
<evidence type="ECO:0000313" key="24">
    <source>
        <dbReference type="Proteomes" id="UP001324115"/>
    </source>
</evidence>
<dbReference type="PANTHER" id="PTHR48005">
    <property type="entry name" value="LEUCINE RICH REPEAT KINASE 2"/>
    <property type="match status" value="1"/>
</dbReference>
<protein>
    <recommendedName>
        <fullName evidence="2">non-specific serine/threonine protein kinase</fullName>
        <ecNumber evidence="2">2.7.11.1</ecNumber>
    </recommendedName>
</protein>